<evidence type="ECO:0000313" key="2">
    <source>
        <dbReference type="EMBL" id="EXJ95428.1"/>
    </source>
</evidence>
<dbReference type="Gene3D" id="3.50.50.60">
    <property type="entry name" value="FAD/NAD(P)-binding domain"/>
    <property type="match status" value="1"/>
</dbReference>
<dbReference type="Gene3D" id="1.10.405.20">
    <property type="match status" value="1"/>
</dbReference>
<feature type="domain" description="Amine oxidase" evidence="1">
    <location>
        <begin position="24"/>
        <end position="281"/>
    </location>
</feature>
<keyword evidence="3" id="KW-1185">Reference proteome</keyword>
<dbReference type="GO" id="GO:0016491">
    <property type="term" value="F:oxidoreductase activity"/>
    <property type="evidence" value="ECO:0007669"/>
    <property type="project" value="InterPro"/>
</dbReference>
<dbReference type="eggNOG" id="ENOG502QSMW">
    <property type="taxonomic scope" value="Eukaryota"/>
</dbReference>
<accession>W9YSD2</accession>
<sequence>MGKRVAIVGSGCSGIGALWALHTSTDHEVHLFESASRLGGHSNTVTYNGPNGSAIQVDTGFTVLYEATCPNFLAFLNEIGVPTAKTEMTFGISRDQGTFEWAETSLFSIFAQRRNLFSLSMWRLIFDVIRFDKFALDVLNDKQDSENEETSCRETIAKYLDREGYSQGFRDDYLVPVAAAIWSTSLDMCPLEFPAHTLIRFMYNHHLLSTAAKRSNWLIIPGGANQYIDAVLKDFPTERIHLECKVTALASTGTASVRLIANSRDQEFDHVILATHGDQALQILGLAATTEEAQVLSRFHSTRNLAVLHSDISLMPKLRTAWSSWNCITESPFPPRRTRNVPKVCLTSWANSLQHISGDEFGPVLLTLNPLTMPDPRQAHGIWEYSHPQFHAAATEAQRLLPSIQNTRNISYCGAWTGDGFHEAGFRSGLSVAMYHLGATLPFEFVDSAVFCGGKPALTIKDHLLRLFVLIVQIAILLAEGSWRRLATVVDRRIASRRSA</sequence>
<reference evidence="2 3" key="1">
    <citation type="submission" date="2013-03" db="EMBL/GenBank/DDBJ databases">
        <title>The Genome Sequence of Capronia coronata CBS 617.96.</title>
        <authorList>
            <consortium name="The Broad Institute Genomics Platform"/>
            <person name="Cuomo C."/>
            <person name="de Hoog S."/>
            <person name="Gorbushina A."/>
            <person name="Walker B."/>
            <person name="Young S.K."/>
            <person name="Zeng Q."/>
            <person name="Gargeya S."/>
            <person name="Fitzgerald M."/>
            <person name="Haas B."/>
            <person name="Abouelleil A."/>
            <person name="Allen A.W."/>
            <person name="Alvarado L."/>
            <person name="Arachchi H.M."/>
            <person name="Berlin A.M."/>
            <person name="Chapman S.B."/>
            <person name="Gainer-Dewar J."/>
            <person name="Goldberg J."/>
            <person name="Griggs A."/>
            <person name="Gujja S."/>
            <person name="Hansen M."/>
            <person name="Howarth C."/>
            <person name="Imamovic A."/>
            <person name="Ireland A."/>
            <person name="Larimer J."/>
            <person name="McCowan C."/>
            <person name="Murphy C."/>
            <person name="Pearson M."/>
            <person name="Poon T.W."/>
            <person name="Priest M."/>
            <person name="Roberts A."/>
            <person name="Saif S."/>
            <person name="Shea T."/>
            <person name="Sisk P."/>
            <person name="Sykes S."/>
            <person name="Wortman J."/>
            <person name="Nusbaum C."/>
            <person name="Birren B."/>
        </authorList>
    </citation>
    <scope>NUCLEOTIDE SEQUENCE [LARGE SCALE GENOMIC DNA]</scope>
    <source>
        <strain evidence="2 3">CBS 617.96</strain>
    </source>
</reference>
<dbReference type="SUPFAM" id="SSF51905">
    <property type="entry name" value="FAD/NAD(P)-binding domain"/>
    <property type="match status" value="1"/>
</dbReference>
<dbReference type="EMBL" id="AMWN01000001">
    <property type="protein sequence ID" value="EXJ95428.1"/>
    <property type="molecule type" value="Genomic_DNA"/>
</dbReference>
<gene>
    <name evidence="2" type="ORF">A1O1_00549</name>
</gene>
<dbReference type="AlphaFoldDB" id="W9YSD2"/>
<dbReference type="Proteomes" id="UP000019484">
    <property type="component" value="Unassembled WGS sequence"/>
</dbReference>
<comment type="caution">
    <text evidence="2">The sequence shown here is derived from an EMBL/GenBank/DDBJ whole genome shotgun (WGS) entry which is preliminary data.</text>
</comment>
<dbReference type="Pfam" id="PF01593">
    <property type="entry name" value="Amino_oxidase"/>
    <property type="match status" value="1"/>
</dbReference>
<dbReference type="PANTHER" id="PTHR42923">
    <property type="entry name" value="PROTOPORPHYRINOGEN OXIDASE"/>
    <property type="match status" value="1"/>
</dbReference>
<evidence type="ECO:0000259" key="1">
    <source>
        <dbReference type="Pfam" id="PF01593"/>
    </source>
</evidence>
<dbReference type="OrthoDB" id="5977668at2759"/>
<dbReference type="RefSeq" id="XP_007719657.1">
    <property type="nucleotide sequence ID" value="XM_007721467.1"/>
</dbReference>
<dbReference type="HOGENOM" id="CLU_028123_2_1_1"/>
<evidence type="ECO:0000313" key="3">
    <source>
        <dbReference type="Proteomes" id="UP000019484"/>
    </source>
</evidence>
<dbReference type="InterPro" id="IPR050464">
    <property type="entry name" value="Zeta_carotene_desat/Oxidored"/>
</dbReference>
<name>W9YSD2_9EURO</name>
<protein>
    <recommendedName>
        <fullName evidence="1">Amine oxidase domain-containing protein</fullName>
    </recommendedName>
</protein>
<dbReference type="GeneID" id="19155456"/>
<organism evidence="2 3">
    <name type="scientific">Capronia coronata CBS 617.96</name>
    <dbReference type="NCBI Taxonomy" id="1182541"/>
    <lineage>
        <taxon>Eukaryota</taxon>
        <taxon>Fungi</taxon>
        <taxon>Dikarya</taxon>
        <taxon>Ascomycota</taxon>
        <taxon>Pezizomycotina</taxon>
        <taxon>Eurotiomycetes</taxon>
        <taxon>Chaetothyriomycetidae</taxon>
        <taxon>Chaetothyriales</taxon>
        <taxon>Herpotrichiellaceae</taxon>
        <taxon>Capronia</taxon>
    </lineage>
</organism>
<proteinExistence type="predicted"/>
<dbReference type="InterPro" id="IPR036188">
    <property type="entry name" value="FAD/NAD-bd_sf"/>
</dbReference>
<dbReference type="PANTHER" id="PTHR42923:SF17">
    <property type="entry name" value="AMINE OXIDASE DOMAIN-CONTAINING PROTEIN"/>
    <property type="match status" value="1"/>
</dbReference>
<dbReference type="STRING" id="1182541.W9YSD2"/>
<dbReference type="InterPro" id="IPR002937">
    <property type="entry name" value="Amino_oxidase"/>
</dbReference>